<feature type="region of interest" description="Disordered" evidence="1">
    <location>
        <begin position="80"/>
        <end position="103"/>
    </location>
</feature>
<organism evidence="2 3">
    <name type="scientific">Zalerion maritima</name>
    <dbReference type="NCBI Taxonomy" id="339359"/>
    <lineage>
        <taxon>Eukaryota</taxon>
        <taxon>Fungi</taxon>
        <taxon>Dikarya</taxon>
        <taxon>Ascomycota</taxon>
        <taxon>Pezizomycotina</taxon>
        <taxon>Sordariomycetes</taxon>
        <taxon>Lulworthiomycetidae</taxon>
        <taxon>Lulworthiales</taxon>
        <taxon>Lulworthiaceae</taxon>
        <taxon>Zalerion</taxon>
    </lineage>
</organism>
<gene>
    <name evidence="2" type="ORF">MKZ38_007561</name>
</gene>
<evidence type="ECO:0000313" key="3">
    <source>
        <dbReference type="Proteomes" id="UP001201980"/>
    </source>
</evidence>
<accession>A0AAD5WPP8</accession>
<feature type="compositionally biased region" description="Basic and acidic residues" evidence="1">
    <location>
        <begin position="80"/>
        <end position="99"/>
    </location>
</feature>
<dbReference type="InterPro" id="IPR052396">
    <property type="entry name" value="Meiotic_Drive_Suppr_Kinase"/>
</dbReference>
<reference evidence="2" key="1">
    <citation type="submission" date="2022-07" db="EMBL/GenBank/DDBJ databases">
        <title>Draft genome sequence of Zalerion maritima ATCC 34329, a (micro)plastics degrading marine fungus.</title>
        <authorList>
            <person name="Paco A."/>
            <person name="Goncalves M.F.M."/>
            <person name="Rocha-Santos T.A.P."/>
            <person name="Alves A."/>
        </authorList>
    </citation>
    <scope>NUCLEOTIDE SEQUENCE</scope>
    <source>
        <strain evidence="2">ATCC 34329</strain>
    </source>
</reference>
<dbReference type="Proteomes" id="UP001201980">
    <property type="component" value="Unassembled WGS sequence"/>
</dbReference>
<comment type="caution">
    <text evidence="2">The sequence shown here is derived from an EMBL/GenBank/DDBJ whole genome shotgun (WGS) entry which is preliminary data.</text>
</comment>
<name>A0AAD5WPP8_9PEZI</name>
<feature type="region of interest" description="Disordered" evidence="1">
    <location>
        <begin position="264"/>
        <end position="286"/>
    </location>
</feature>
<feature type="compositionally biased region" description="Polar residues" evidence="1">
    <location>
        <begin position="538"/>
        <end position="554"/>
    </location>
</feature>
<keyword evidence="3" id="KW-1185">Reference proteome</keyword>
<feature type="region of interest" description="Disordered" evidence="1">
    <location>
        <begin position="1"/>
        <end position="21"/>
    </location>
</feature>
<evidence type="ECO:0000313" key="2">
    <source>
        <dbReference type="EMBL" id="KAJ2894395.1"/>
    </source>
</evidence>
<dbReference type="AlphaFoldDB" id="A0AAD5WPP8"/>
<dbReference type="InterPro" id="IPR011009">
    <property type="entry name" value="Kinase-like_dom_sf"/>
</dbReference>
<dbReference type="SUPFAM" id="SSF56112">
    <property type="entry name" value="Protein kinase-like (PK-like)"/>
    <property type="match status" value="1"/>
</dbReference>
<dbReference type="Gene3D" id="1.10.510.10">
    <property type="entry name" value="Transferase(Phosphotransferase) domain 1"/>
    <property type="match status" value="1"/>
</dbReference>
<evidence type="ECO:0008006" key="4">
    <source>
        <dbReference type="Google" id="ProtNLM"/>
    </source>
</evidence>
<sequence>MSTLQMHFSSSHASHEHHRIPSQLTLECPSLAKPAFISIITGAETNPIARATERFTKTTIMDDVEELRRLLREEKRRREEAENRALEEQHRREEAEQLAKESQPQTLQQYLEACHSLNLAIQVVTDPSLTTQGDTTNPTGRIFPRQIIPWDNFAEKQEEVWNELATGQLFSSQAAFPSRHQLEYVKSLLKPISSELGLRDFERDVVENAVQKLVDMACTDQILRNNLGLQGTVTFESHTNLGETDDDFIESLEHMSLDEGYTGAAALTSAPKPTTAPKARRKARGKGNRADQFCIYRTSSGQNVPALAIEYKAPHKLSVDEVITGLESKIQPEHDIINKDGQGFHFTAKRLTAAVITQLFSYMIGKGIQYGYVCTGETFVFLHIPEDPATVYFSICVPNLDVMKDDETRLHRTATAQVFAFILQALRSRPPPESWHDEAEKLGEWDVEYDDILKSIPVTDRKRKTPRASPYKPQRWKGFQRSPIRTRSRCKQQVVTARREDEDEGPPSPTPNPSRAREKLRPSAGAASARSGGKRVQRQGQSQDQGKTTKPNVESRQFCTQKCLLGLAYGGPTDENCPNSDDHGQKHISRLEFLSLIRTQLATDRGRDADCAPLHLTGSRGSLFKVRLSSHGYTLVAKGMESLDHALLQHENKMYDRLQVIQGKHIPVCLGNINLVLPYYYDSGVYVHFMFLSWAGRPLFHCVQPNKAGVVDAVTTAYREIHKLRVLHRDAEPRNILYNADSGNLMVVDFERAGFRDRQPLGSLSPNSNNRKRQRGMPPKQEKDDFAKELRDATEKVLRCIGSLPSSTVAGMDRRLDRKQALL</sequence>
<evidence type="ECO:0000256" key="1">
    <source>
        <dbReference type="SAM" id="MobiDB-lite"/>
    </source>
</evidence>
<dbReference type="EMBL" id="JAKWBI020000498">
    <property type="protein sequence ID" value="KAJ2894395.1"/>
    <property type="molecule type" value="Genomic_DNA"/>
</dbReference>
<feature type="region of interest" description="Disordered" evidence="1">
    <location>
        <begin position="458"/>
        <end position="554"/>
    </location>
</feature>
<dbReference type="PANTHER" id="PTHR37171:SF1">
    <property type="entry name" value="SERINE_THREONINE-PROTEIN KINASE YRZF-RELATED"/>
    <property type="match status" value="1"/>
</dbReference>
<dbReference type="PANTHER" id="PTHR37171">
    <property type="entry name" value="SERINE/THREONINE-PROTEIN KINASE YRZF-RELATED"/>
    <property type="match status" value="1"/>
</dbReference>
<feature type="region of interest" description="Disordered" evidence="1">
    <location>
        <begin position="758"/>
        <end position="787"/>
    </location>
</feature>
<proteinExistence type="predicted"/>
<protein>
    <recommendedName>
        <fullName evidence="4">Protein kinase domain-containing protein</fullName>
    </recommendedName>
</protein>
<feature type="compositionally biased region" description="Low complexity" evidence="1">
    <location>
        <begin position="264"/>
        <end position="277"/>
    </location>
</feature>